<organism evidence="3 4">
    <name type="scientific">Laodelphax striatellus</name>
    <name type="common">Small brown planthopper</name>
    <name type="synonym">Delphax striatella</name>
    <dbReference type="NCBI Taxonomy" id="195883"/>
    <lineage>
        <taxon>Eukaryota</taxon>
        <taxon>Metazoa</taxon>
        <taxon>Ecdysozoa</taxon>
        <taxon>Arthropoda</taxon>
        <taxon>Hexapoda</taxon>
        <taxon>Insecta</taxon>
        <taxon>Pterygota</taxon>
        <taxon>Neoptera</taxon>
        <taxon>Paraneoptera</taxon>
        <taxon>Hemiptera</taxon>
        <taxon>Auchenorrhyncha</taxon>
        <taxon>Fulgoroidea</taxon>
        <taxon>Delphacidae</taxon>
        <taxon>Criomorphinae</taxon>
        <taxon>Laodelphax</taxon>
    </lineage>
</organism>
<dbReference type="InterPro" id="IPR029058">
    <property type="entry name" value="AB_hydrolase_fold"/>
</dbReference>
<comment type="caution">
    <text evidence="3">The sequence shown here is derived from an EMBL/GenBank/DDBJ whole genome shotgun (WGS) entry which is preliminary data.</text>
</comment>
<evidence type="ECO:0000256" key="1">
    <source>
        <dbReference type="ARBA" id="ARBA00023180"/>
    </source>
</evidence>
<dbReference type="InParanoid" id="A0A482XS67"/>
<dbReference type="Proteomes" id="UP000291343">
    <property type="component" value="Unassembled WGS sequence"/>
</dbReference>
<evidence type="ECO:0000313" key="4">
    <source>
        <dbReference type="Proteomes" id="UP000291343"/>
    </source>
</evidence>
<evidence type="ECO:0000313" key="3">
    <source>
        <dbReference type="EMBL" id="RZF48955.1"/>
    </source>
</evidence>
<dbReference type="InterPro" id="IPR019819">
    <property type="entry name" value="Carboxylesterase_B_CS"/>
</dbReference>
<proteinExistence type="predicted"/>
<dbReference type="STRING" id="195883.A0A482XS67"/>
<accession>A0A482XS67</accession>
<reference evidence="3 4" key="1">
    <citation type="journal article" date="2017" name="Gigascience">
        <title>Genome sequence of the small brown planthopper, Laodelphax striatellus.</title>
        <authorList>
            <person name="Zhu J."/>
            <person name="Jiang F."/>
            <person name="Wang X."/>
            <person name="Yang P."/>
            <person name="Bao Y."/>
            <person name="Zhao W."/>
            <person name="Wang W."/>
            <person name="Lu H."/>
            <person name="Wang Q."/>
            <person name="Cui N."/>
            <person name="Li J."/>
            <person name="Chen X."/>
            <person name="Luo L."/>
            <person name="Yu J."/>
            <person name="Kang L."/>
            <person name="Cui F."/>
        </authorList>
    </citation>
    <scope>NUCLEOTIDE SEQUENCE [LARGE SCALE GENOMIC DNA]</scope>
    <source>
        <strain evidence="3">Lst14</strain>
    </source>
</reference>
<dbReference type="InterPro" id="IPR050309">
    <property type="entry name" value="Type-B_Carboxylest/Lipase"/>
</dbReference>
<keyword evidence="1" id="KW-0325">Glycoprotein</keyword>
<dbReference type="OrthoDB" id="6846267at2759"/>
<sequence length="457" mass="52066">MTEGQLSATEYGNVCIQYSQMGYRIHGSEDCLYLNIYRPHIHIDSSTPLLDVVVYIHGGAFMYGSPTLSIKLLRLNLIYVTFTYRLGPIDLFSGAIMSSGSALNPWALAKHVVQKTRRLAAALNCTADHSYHMTQCLRTKQAEQIVAQVPTFMKFLYVPFSPFGPVIESPISLGAFLTGDPYDLLKAGQVTKVPVIIGMVTDEGLYPVAEFIDNHKLLQQLDLNWTEMASYLLDFHHTLDESILQESMQDIREEYLHQQPVPNALHELVQMVGDRLFGSGIAEGALMYASISNSPVYMYRFGYSGSKSLTILFNMSKSEEFGVTHGDDSLLYVHDLRRFNVESKDDLSMSEMMSRMWAEFASNRVPQIDRLLFMTDARHSLPKLEFTEIESPSRIYVNSTDNMSNMLFWRKFLLKEKQIYKEVLITDGARSSFGKCNSFLQIIMYSFGLLFVFKWFL</sequence>
<feature type="domain" description="Carboxylesterase type B" evidence="2">
    <location>
        <begin position="90"/>
        <end position="368"/>
    </location>
</feature>
<dbReference type="Pfam" id="PF00135">
    <property type="entry name" value="COesterase"/>
    <property type="match status" value="2"/>
</dbReference>
<keyword evidence="4" id="KW-1185">Reference proteome</keyword>
<dbReference type="PROSITE" id="PS00941">
    <property type="entry name" value="CARBOXYLESTERASE_B_2"/>
    <property type="match status" value="1"/>
</dbReference>
<dbReference type="Gene3D" id="3.40.50.1820">
    <property type="entry name" value="alpha/beta hydrolase"/>
    <property type="match status" value="2"/>
</dbReference>
<gene>
    <name evidence="3" type="ORF">LSTR_LSTR003031</name>
</gene>
<dbReference type="SUPFAM" id="SSF53474">
    <property type="entry name" value="alpha/beta-Hydrolases"/>
    <property type="match status" value="1"/>
</dbReference>
<dbReference type="EMBL" id="QKKF02000817">
    <property type="protein sequence ID" value="RZF48955.1"/>
    <property type="molecule type" value="Genomic_DNA"/>
</dbReference>
<feature type="domain" description="Carboxylesterase type B" evidence="2">
    <location>
        <begin position="4"/>
        <end position="88"/>
    </location>
</feature>
<dbReference type="AlphaFoldDB" id="A0A482XS67"/>
<evidence type="ECO:0000259" key="2">
    <source>
        <dbReference type="Pfam" id="PF00135"/>
    </source>
</evidence>
<name>A0A482XS67_LAOST</name>
<dbReference type="SMR" id="A0A482XS67"/>
<dbReference type="InterPro" id="IPR002018">
    <property type="entry name" value="CarbesteraseB"/>
</dbReference>
<protein>
    <recommendedName>
        <fullName evidence="2">Carboxylesterase type B domain-containing protein</fullName>
    </recommendedName>
</protein>
<dbReference type="PANTHER" id="PTHR11559">
    <property type="entry name" value="CARBOXYLESTERASE"/>
    <property type="match status" value="1"/>
</dbReference>